<feature type="domain" description="Vps41 beta-propeller" evidence="5">
    <location>
        <begin position="248"/>
        <end position="380"/>
    </location>
</feature>
<feature type="compositionally biased region" description="Acidic residues" evidence="4">
    <location>
        <begin position="89"/>
        <end position="128"/>
    </location>
</feature>
<dbReference type="Gene3D" id="2.130.10.10">
    <property type="entry name" value="YVTN repeat-like/Quinoprotein amine dehydrogenase"/>
    <property type="match status" value="1"/>
</dbReference>
<proteinExistence type="predicted"/>
<feature type="region of interest" description="Disordered" evidence="4">
    <location>
        <begin position="525"/>
        <end position="559"/>
    </location>
</feature>
<dbReference type="InterPro" id="IPR036322">
    <property type="entry name" value="WD40_repeat_dom_sf"/>
</dbReference>
<feature type="region of interest" description="Disordered" evidence="4">
    <location>
        <begin position="1"/>
        <end position="136"/>
    </location>
</feature>
<dbReference type="GO" id="GO:0030897">
    <property type="term" value="C:HOPS complex"/>
    <property type="evidence" value="ECO:0007669"/>
    <property type="project" value="TreeGrafter"/>
</dbReference>
<keyword evidence="2" id="KW-0653">Protein transport</keyword>
<name>A0A162KPL3_CORDF</name>
<protein>
    <submittedName>
        <fullName evidence="6">Tetratricopeptide-like helical</fullName>
    </submittedName>
</protein>
<organism evidence="6 7">
    <name type="scientific">Akanthomyces lecanii RCEF 1005</name>
    <dbReference type="NCBI Taxonomy" id="1081108"/>
    <lineage>
        <taxon>Eukaryota</taxon>
        <taxon>Fungi</taxon>
        <taxon>Dikarya</taxon>
        <taxon>Ascomycota</taxon>
        <taxon>Pezizomycotina</taxon>
        <taxon>Sordariomycetes</taxon>
        <taxon>Hypocreomycetidae</taxon>
        <taxon>Hypocreales</taxon>
        <taxon>Cordycipitaceae</taxon>
        <taxon>Akanthomyces</taxon>
        <taxon>Cordyceps confragosa</taxon>
    </lineage>
</organism>
<feature type="compositionally biased region" description="Basic and acidic residues" evidence="4">
    <location>
        <begin position="77"/>
        <end position="88"/>
    </location>
</feature>
<keyword evidence="7" id="KW-1185">Reference proteome</keyword>
<dbReference type="InterPro" id="IPR045111">
    <property type="entry name" value="Vps41/Vps8"/>
</dbReference>
<feature type="region of interest" description="Disordered" evidence="4">
    <location>
        <begin position="201"/>
        <end position="251"/>
    </location>
</feature>
<dbReference type="SUPFAM" id="SSF50978">
    <property type="entry name" value="WD40 repeat-like"/>
    <property type="match status" value="1"/>
</dbReference>
<evidence type="ECO:0000256" key="4">
    <source>
        <dbReference type="SAM" id="MobiDB-lite"/>
    </source>
</evidence>
<sequence>MTDQAKELGSDAKPDHVATPQQADHDPDLTPGAKDNGAPAASDTPRSKQYDAGDSNAETGVTGKPSNDPATEDDAVREESGEQQRDATAEENEEEDNGEEDDEGEDEDEDVDDGDEDDEEEDEDEDEEPSLKISRLTPHLNSVYRNGDATSAFLVAGDKMIIGTHNGNIHVLQLPNFQPLRVYHAHSASVTSISISPYPPPLPSAQAPAPVPPTNLSSQPRSQDASPAAASKRSREPVQIPKTPSNDIHIATSSMDGNVCVQSLIDMKDVQLRSFGRPVQSVALSPEFKSDRSYISGGLAGQLILTSGGGPGRSTSTTIGTAAATASGWLGSMGLGSNTGKDTVLHSGEGTINTVKWSLSGKYVAWLNEQGIKIMRSKSQHENADSDDAWKRVGHIDRPQTEEWDTMASVWKGRAEWIDEKAIESDEAVDSKQGSMSASAAASRLKGQSHISPQKPAMERLLVGWGAMIWIIHVHPDGSPAKNSGNKAVGRAEIAKILRIDCIISGISLYTSNLLLVLAFSPPEDGEDEQSSGAQRHRHQGSTGSAKSEPSGGVRKRQNNLPPELRLIDLVSQAEVDKEELVVSRYERLFSADYHLGVLPARSAASAVASKGALETIAGLGSEMWNAAINPRALFSSGASIRSKDSGDDFAPGSRTASTSGTIRGQARSGPLPVHPSLSKPGAKIFVHSPYDCILATKRDLGDHLAWLLEHEYYSRAWELLDENPDILADKSSDYVPASAAPGIADLFEDESVADSISRGAQSAVEREKQRIGELWIKELIDDGQWAVAAEVCGRVLHSPDRWEKWVWTFAGAKKFDEITDYIPSAPMHPPIPTTVYEVVLGHYIHNDKPRFRDLLDLWSPELFDIKTVTTALENQLKFRDVREDSIDGGEKGRDWRIVNRGLARLYEAGGRQREALKCYIKLQDADSVFRLIRDNHLAEAVADDIPGFISLRVPAGGADRMTKKDLANATSDAITLLVDEAQHGLVGPRQVVGQLRAKEQPLYLFFYLRGLWYGDGVKEHAGENRDHLVLESRALVDDFADLVVTLFANFERNLLMDFLKTSTAYTFDKAVEECESHKYYDELVYLYSKTGQMKRALYLIIDRLRNVEKAIEFVKEQDDPDLWSDLLDYSMDKPRFIRALLEQVGTAINPITLVRRIPEGLEIEGLRDGLTHMMKEHELQHSISSGAATVMRSEVGLKQRELRVGQRRGVKFEPPPPPPATPRARDGQHKSTEAGKEDKPRSRTTPKPGHCVGCGEAFTEYEMETLVGYACGHVYHVSHLMEMLHRGAKVDIDIGGGESQEGNRYLVGMKVMKARLLRDKLRGGCPVCPPAK</sequence>
<feature type="compositionally biased region" description="Pro residues" evidence="4">
    <location>
        <begin position="201"/>
        <end position="213"/>
    </location>
</feature>
<reference evidence="6 7" key="1">
    <citation type="journal article" date="2016" name="Genome Biol. Evol.">
        <title>Divergent and convergent evolution of fungal pathogenicity.</title>
        <authorList>
            <person name="Shang Y."/>
            <person name="Xiao G."/>
            <person name="Zheng P."/>
            <person name="Cen K."/>
            <person name="Zhan S."/>
            <person name="Wang C."/>
        </authorList>
    </citation>
    <scope>NUCLEOTIDE SEQUENCE [LARGE SCALE GENOMIC DNA]</scope>
    <source>
        <strain evidence="6 7">RCEF 1005</strain>
    </source>
</reference>
<feature type="compositionally biased region" description="Basic and acidic residues" evidence="4">
    <location>
        <begin position="1224"/>
        <end position="1242"/>
    </location>
</feature>
<evidence type="ECO:0000313" key="7">
    <source>
        <dbReference type="Proteomes" id="UP000076881"/>
    </source>
</evidence>
<feature type="compositionally biased region" description="Polar residues" evidence="4">
    <location>
        <begin position="242"/>
        <end position="251"/>
    </location>
</feature>
<dbReference type="GO" id="GO:0016236">
    <property type="term" value="P:macroautophagy"/>
    <property type="evidence" value="ECO:0007669"/>
    <property type="project" value="TreeGrafter"/>
</dbReference>
<feature type="compositionally biased region" description="Basic and acidic residues" evidence="4">
    <location>
        <begin position="1"/>
        <end position="16"/>
    </location>
</feature>
<dbReference type="InterPro" id="IPR057780">
    <property type="entry name" value="Beta-prop_Vps41"/>
</dbReference>
<dbReference type="SMART" id="SM00299">
    <property type="entry name" value="CLH"/>
    <property type="match status" value="1"/>
</dbReference>
<dbReference type="InterPro" id="IPR015943">
    <property type="entry name" value="WD40/YVTN_repeat-like_dom_sf"/>
</dbReference>
<dbReference type="GO" id="GO:0005770">
    <property type="term" value="C:late endosome"/>
    <property type="evidence" value="ECO:0007669"/>
    <property type="project" value="TreeGrafter"/>
</dbReference>
<gene>
    <name evidence="6" type="ORF">LEL_01731</name>
</gene>
<dbReference type="Pfam" id="PF23411">
    <property type="entry name" value="Beta-prop_Vps41"/>
    <property type="match status" value="2"/>
</dbReference>
<dbReference type="Proteomes" id="UP000076881">
    <property type="component" value="Unassembled WGS sequence"/>
</dbReference>
<evidence type="ECO:0000256" key="3">
    <source>
        <dbReference type="PROSITE-ProRule" id="PRU01006"/>
    </source>
</evidence>
<evidence type="ECO:0000259" key="5">
    <source>
        <dbReference type="Pfam" id="PF23411"/>
    </source>
</evidence>
<dbReference type="InterPro" id="IPR000547">
    <property type="entry name" value="Clathrin_H-chain/VPS_repeat"/>
</dbReference>
<dbReference type="OrthoDB" id="244107at2759"/>
<dbReference type="PROSITE" id="PS50236">
    <property type="entry name" value="CHCR"/>
    <property type="match status" value="1"/>
</dbReference>
<dbReference type="STRING" id="1081108.A0A162KPL3"/>
<dbReference type="GO" id="GO:0006623">
    <property type="term" value="P:protein targeting to vacuole"/>
    <property type="evidence" value="ECO:0007669"/>
    <property type="project" value="InterPro"/>
</dbReference>
<dbReference type="SUPFAM" id="SSF48371">
    <property type="entry name" value="ARM repeat"/>
    <property type="match status" value="1"/>
</dbReference>
<feature type="repeat" description="CHCR" evidence="3">
    <location>
        <begin position="980"/>
        <end position="1140"/>
    </location>
</feature>
<dbReference type="PANTHER" id="PTHR12616:SF1">
    <property type="entry name" value="VACUOLAR PROTEIN SORTING-ASSOCIATED PROTEIN 41 HOMOLOG"/>
    <property type="match status" value="1"/>
</dbReference>
<accession>A0A162KPL3</accession>
<feature type="compositionally biased region" description="Polar residues" evidence="4">
    <location>
        <begin position="56"/>
        <end position="69"/>
    </location>
</feature>
<feature type="compositionally biased region" description="Polar residues" evidence="4">
    <location>
        <begin position="214"/>
        <end position="225"/>
    </location>
</feature>
<keyword evidence="1" id="KW-0813">Transport</keyword>
<feature type="domain" description="Vps41 beta-propeller" evidence="5">
    <location>
        <begin position="458"/>
        <end position="603"/>
    </location>
</feature>
<dbReference type="EMBL" id="AZHF01000001">
    <property type="protein sequence ID" value="OAA82186.1"/>
    <property type="molecule type" value="Genomic_DNA"/>
</dbReference>
<dbReference type="InterPro" id="IPR016024">
    <property type="entry name" value="ARM-type_fold"/>
</dbReference>
<dbReference type="Gene3D" id="1.25.40.10">
    <property type="entry name" value="Tetratricopeptide repeat domain"/>
    <property type="match status" value="1"/>
</dbReference>
<dbReference type="InterPro" id="IPR011990">
    <property type="entry name" value="TPR-like_helical_dom_sf"/>
</dbReference>
<dbReference type="GO" id="GO:0034058">
    <property type="term" value="P:endosomal vesicle fusion"/>
    <property type="evidence" value="ECO:0007669"/>
    <property type="project" value="TreeGrafter"/>
</dbReference>
<dbReference type="PANTHER" id="PTHR12616">
    <property type="entry name" value="VACUOLAR PROTEIN SORTING VPS41"/>
    <property type="match status" value="1"/>
</dbReference>
<comment type="caution">
    <text evidence="6">The sequence shown here is derived from an EMBL/GenBank/DDBJ whole genome shotgun (WGS) entry which is preliminary data.</text>
</comment>
<dbReference type="GO" id="GO:0009267">
    <property type="term" value="P:cellular response to starvation"/>
    <property type="evidence" value="ECO:0007669"/>
    <property type="project" value="TreeGrafter"/>
</dbReference>
<evidence type="ECO:0000256" key="1">
    <source>
        <dbReference type="ARBA" id="ARBA00022448"/>
    </source>
</evidence>
<feature type="region of interest" description="Disordered" evidence="4">
    <location>
        <begin position="1204"/>
        <end position="1251"/>
    </location>
</feature>
<feature type="region of interest" description="Disordered" evidence="4">
    <location>
        <begin position="645"/>
        <end position="676"/>
    </location>
</feature>
<evidence type="ECO:0000313" key="6">
    <source>
        <dbReference type="EMBL" id="OAA82186.1"/>
    </source>
</evidence>
<evidence type="ECO:0000256" key="2">
    <source>
        <dbReference type="ARBA" id="ARBA00022927"/>
    </source>
</evidence>
<dbReference type="Pfam" id="PF23556">
    <property type="entry name" value="TPR_Vps41"/>
    <property type="match status" value="1"/>
</dbReference>